<organism evidence="3 4">
    <name type="scientific">Escallonia herrerae</name>
    <dbReference type="NCBI Taxonomy" id="1293975"/>
    <lineage>
        <taxon>Eukaryota</taxon>
        <taxon>Viridiplantae</taxon>
        <taxon>Streptophyta</taxon>
        <taxon>Embryophyta</taxon>
        <taxon>Tracheophyta</taxon>
        <taxon>Spermatophyta</taxon>
        <taxon>Magnoliopsida</taxon>
        <taxon>eudicotyledons</taxon>
        <taxon>Gunneridae</taxon>
        <taxon>Pentapetalae</taxon>
        <taxon>asterids</taxon>
        <taxon>campanulids</taxon>
        <taxon>Escalloniales</taxon>
        <taxon>Escalloniaceae</taxon>
        <taxon>Escallonia</taxon>
    </lineage>
</organism>
<dbReference type="EMBL" id="JAVXUP010000699">
    <property type="protein sequence ID" value="KAK3022643.1"/>
    <property type="molecule type" value="Genomic_DNA"/>
</dbReference>
<reference evidence="3" key="1">
    <citation type="submission" date="2022-12" db="EMBL/GenBank/DDBJ databases">
        <title>Draft genome assemblies for two species of Escallonia (Escalloniales).</title>
        <authorList>
            <person name="Chanderbali A."/>
            <person name="Dervinis C."/>
            <person name="Anghel I."/>
            <person name="Soltis D."/>
            <person name="Soltis P."/>
            <person name="Zapata F."/>
        </authorList>
    </citation>
    <scope>NUCLEOTIDE SEQUENCE</scope>
    <source>
        <strain evidence="3">UCBG64.0493</strain>
        <tissue evidence="3">Leaf</tissue>
    </source>
</reference>
<proteinExistence type="predicted"/>
<evidence type="ECO:0000313" key="4">
    <source>
        <dbReference type="Proteomes" id="UP001188597"/>
    </source>
</evidence>
<evidence type="ECO:0000313" key="3">
    <source>
        <dbReference type="EMBL" id="KAK3022643.1"/>
    </source>
</evidence>
<keyword evidence="2" id="KW-0472">Membrane</keyword>
<name>A0AA88WAY3_9ASTE</name>
<sequence length="180" mass="20311">MLFILSIFGTKEIKNQVYDDNQNTITIIVVCCNPEKIRDMLCCKGRKLIKSIEIKEPGKPNTKDIEKKPNESVKSKASEKPNDTEKQKVPEKKDPEKTTKTKDSEKSRESEKHKTPVLVPIGYLPFYPHGLCCGPCSEGYVIMDMEGRRLSHRAHVMMDMVMRMALTVVAVVMVGLGVVT</sequence>
<evidence type="ECO:0000256" key="1">
    <source>
        <dbReference type="SAM" id="MobiDB-lite"/>
    </source>
</evidence>
<keyword evidence="2" id="KW-1133">Transmembrane helix</keyword>
<dbReference type="AlphaFoldDB" id="A0AA88WAY3"/>
<dbReference type="PANTHER" id="PTHR47005:SF5">
    <property type="entry name" value="HEAVY METAL TRANSPORT_DETOXIFICATION SUPERFAMILY PROTEIN"/>
    <property type="match status" value="1"/>
</dbReference>
<evidence type="ECO:0000256" key="2">
    <source>
        <dbReference type="SAM" id="Phobius"/>
    </source>
</evidence>
<feature type="transmembrane region" description="Helical" evidence="2">
    <location>
        <begin position="160"/>
        <end position="179"/>
    </location>
</feature>
<protein>
    <submittedName>
        <fullName evidence="3">Uncharacterized protein</fullName>
    </submittedName>
</protein>
<dbReference type="Proteomes" id="UP001188597">
    <property type="component" value="Unassembled WGS sequence"/>
</dbReference>
<keyword evidence="4" id="KW-1185">Reference proteome</keyword>
<accession>A0AA88WAY3</accession>
<feature type="region of interest" description="Disordered" evidence="1">
    <location>
        <begin position="57"/>
        <end position="114"/>
    </location>
</feature>
<comment type="caution">
    <text evidence="3">The sequence shown here is derived from an EMBL/GenBank/DDBJ whole genome shotgun (WGS) entry which is preliminary data.</text>
</comment>
<dbReference type="PANTHER" id="PTHR47005">
    <property type="entry name" value="HEAVY METAL TRANSPORT/DETOXIFICATION SUPERFAMILY PROTEIN"/>
    <property type="match status" value="1"/>
</dbReference>
<gene>
    <name evidence="3" type="ORF">RJ639_045409</name>
</gene>
<keyword evidence="2" id="KW-0812">Transmembrane</keyword>